<keyword evidence="9" id="KW-0732">Signal</keyword>
<dbReference type="InterPro" id="IPR003423">
    <property type="entry name" value="OMP_efflux"/>
</dbReference>
<keyword evidence="3" id="KW-0813">Transport</keyword>
<evidence type="ECO:0000256" key="2">
    <source>
        <dbReference type="ARBA" id="ARBA00007613"/>
    </source>
</evidence>
<comment type="caution">
    <text evidence="10">The sequence shown here is derived from an EMBL/GenBank/DDBJ whole genome shotgun (WGS) entry which is preliminary data.</text>
</comment>
<dbReference type="GO" id="GO:0015288">
    <property type="term" value="F:porin activity"/>
    <property type="evidence" value="ECO:0007669"/>
    <property type="project" value="TreeGrafter"/>
</dbReference>
<dbReference type="Pfam" id="PF02321">
    <property type="entry name" value="OEP"/>
    <property type="match status" value="2"/>
</dbReference>
<comment type="similarity">
    <text evidence="2">Belongs to the outer membrane factor (OMF) (TC 1.B.17) family.</text>
</comment>
<keyword evidence="6" id="KW-0472">Membrane</keyword>
<evidence type="ECO:0000313" key="10">
    <source>
        <dbReference type="EMBL" id="TSJ78794.1"/>
    </source>
</evidence>
<proteinExistence type="inferred from homology"/>
<keyword evidence="4" id="KW-1134">Transmembrane beta strand</keyword>
<dbReference type="InterPro" id="IPR028351">
    <property type="entry name" value="CyaE"/>
</dbReference>
<dbReference type="GO" id="GO:0009279">
    <property type="term" value="C:cell outer membrane"/>
    <property type="evidence" value="ECO:0007669"/>
    <property type="project" value="UniProtKB-SubCell"/>
</dbReference>
<keyword evidence="7" id="KW-0998">Cell outer membrane</keyword>
<dbReference type="AlphaFoldDB" id="A0A556QQ73"/>
<dbReference type="PANTHER" id="PTHR30026">
    <property type="entry name" value="OUTER MEMBRANE PROTEIN TOLC"/>
    <property type="match status" value="1"/>
</dbReference>
<keyword evidence="5" id="KW-0812">Transmembrane</keyword>
<comment type="subcellular location">
    <subcellularLocation>
        <location evidence="1">Cell outer membrane</location>
    </subcellularLocation>
</comment>
<dbReference type="PANTHER" id="PTHR30026:SF20">
    <property type="entry name" value="OUTER MEMBRANE PROTEIN TOLC"/>
    <property type="match status" value="1"/>
</dbReference>
<evidence type="ECO:0000256" key="6">
    <source>
        <dbReference type="ARBA" id="ARBA00023136"/>
    </source>
</evidence>
<sequence>MKSVFSLSLALLAAPAIFAQQPAPAPVPDVPVQLDLRTAVIYAVENNFAIRQARERIKEQEGLIVEVKARALPNVAAVGSYTRNDEEISQSAPPSDQNWSIAIEARQALYAGGGIKSALDAQKVIREASLLELRSVINNALLEVRTRFFNVLLARETIKVQEQNVKLLEEQLTNAKNRFEAGSVSNFEVLRAEVELANAKPQLIRARNTFRTSTDQLRQSIGYINTTKENLRRTPEFVGTLEFTPASYDLQASLDSARVNRPELLRFAKIVQAQERNIDFAKSTYRPTLDLVGSYGLFKDTRSDEFDDSRKGWTVGVESNWAIFDGRATAGRVAQARSQARQAGLTLSEQTLAVEVEVRTALSSLQEAAELAEAAVKVVGQAEESVRLSDARYGAGSATQLDVLQAQVALTQARNNQLQANYSYNVALANLRRALGEPDVYLADPAAAK</sequence>
<protein>
    <submittedName>
        <fullName evidence="10">TolC family protein</fullName>
    </submittedName>
</protein>
<organism evidence="10 11">
    <name type="scientific">Rariglobus hedericola</name>
    <dbReference type="NCBI Taxonomy" id="2597822"/>
    <lineage>
        <taxon>Bacteria</taxon>
        <taxon>Pseudomonadati</taxon>
        <taxon>Verrucomicrobiota</taxon>
        <taxon>Opitutia</taxon>
        <taxon>Opitutales</taxon>
        <taxon>Opitutaceae</taxon>
        <taxon>Rariglobus</taxon>
    </lineage>
</organism>
<keyword evidence="8" id="KW-0175">Coiled coil</keyword>
<dbReference type="InterPro" id="IPR051906">
    <property type="entry name" value="TolC-like"/>
</dbReference>
<evidence type="ECO:0000256" key="1">
    <source>
        <dbReference type="ARBA" id="ARBA00004442"/>
    </source>
</evidence>
<accession>A0A556QQ73</accession>
<evidence type="ECO:0000256" key="3">
    <source>
        <dbReference type="ARBA" id="ARBA00022448"/>
    </source>
</evidence>
<evidence type="ECO:0000256" key="4">
    <source>
        <dbReference type="ARBA" id="ARBA00022452"/>
    </source>
</evidence>
<dbReference type="SUPFAM" id="SSF56954">
    <property type="entry name" value="Outer membrane efflux proteins (OEP)"/>
    <property type="match status" value="1"/>
</dbReference>
<dbReference type="PIRSF" id="PIRSF001892">
    <property type="entry name" value="CyaE"/>
    <property type="match status" value="1"/>
</dbReference>
<feature type="chain" id="PRO_5021734283" evidence="9">
    <location>
        <begin position="20"/>
        <end position="449"/>
    </location>
</feature>
<feature type="signal peptide" evidence="9">
    <location>
        <begin position="1"/>
        <end position="19"/>
    </location>
</feature>
<dbReference type="OrthoDB" id="180435at2"/>
<dbReference type="RefSeq" id="WP_144229135.1">
    <property type="nucleotide sequence ID" value="NZ_CBCRVV010000002.1"/>
</dbReference>
<dbReference type="GO" id="GO:1990281">
    <property type="term" value="C:efflux pump complex"/>
    <property type="evidence" value="ECO:0007669"/>
    <property type="project" value="TreeGrafter"/>
</dbReference>
<dbReference type="GO" id="GO:0015562">
    <property type="term" value="F:efflux transmembrane transporter activity"/>
    <property type="evidence" value="ECO:0007669"/>
    <property type="project" value="InterPro"/>
</dbReference>
<dbReference type="Gene3D" id="1.20.1600.10">
    <property type="entry name" value="Outer membrane efflux proteins (OEP)"/>
    <property type="match status" value="1"/>
</dbReference>
<dbReference type="EMBL" id="VMBG01000001">
    <property type="protein sequence ID" value="TSJ78794.1"/>
    <property type="molecule type" value="Genomic_DNA"/>
</dbReference>
<evidence type="ECO:0000256" key="8">
    <source>
        <dbReference type="SAM" id="Coils"/>
    </source>
</evidence>
<name>A0A556QQ73_9BACT</name>
<gene>
    <name evidence="10" type="ORF">FPL22_05655</name>
</gene>
<keyword evidence="11" id="KW-1185">Reference proteome</keyword>
<feature type="coiled-coil region" evidence="8">
    <location>
        <begin position="151"/>
        <end position="178"/>
    </location>
</feature>
<evidence type="ECO:0000256" key="7">
    <source>
        <dbReference type="ARBA" id="ARBA00023237"/>
    </source>
</evidence>
<evidence type="ECO:0000313" key="11">
    <source>
        <dbReference type="Proteomes" id="UP000315648"/>
    </source>
</evidence>
<dbReference type="Proteomes" id="UP000315648">
    <property type="component" value="Unassembled WGS sequence"/>
</dbReference>
<evidence type="ECO:0000256" key="9">
    <source>
        <dbReference type="SAM" id="SignalP"/>
    </source>
</evidence>
<reference evidence="10 11" key="1">
    <citation type="submission" date="2019-07" db="EMBL/GenBank/DDBJ databases">
        <title>Description of 53C-WASEF.</title>
        <authorList>
            <person name="Pitt A."/>
            <person name="Hahn M.W."/>
        </authorList>
    </citation>
    <scope>NUCLEOTIDE SEQUENCE [LARGE SCALE GENOMIC DNA]</scope>
    <source>
        <strain evidence="10 11">53C-WASEF</strain>
    </source>
</reference>
<evidence type="ECO:0000256" key="5">
    <source>
        <dbReference type="ARBA" id="ARBA00022692"/>
    </source>
</evidence>